<evidence type="ECO:0000259" key="8">
    <source>
        <dbReference type="PROSITE" id="PS50850"/>
    </source>
</evidence>
<name>A0A2S7MZ62_9BACI</name>
<evidence type="ECO:0000256" key="2">
    <source>
        <dbReference type="ARBA" id="ARBA00022448"/>
    </source>
</evidence>
<feature type="transmembrane region" description="Helical" evidence="7">
    <location>
        <begin position="318"/>
        <end position="337"/>
    </location>
</feature>
<comment type="subcellular location">
    <subcellularLocation>
        <location evidence="1">Cell membrane</location>
        <topology evidence="1">Multi-pass membrane protein</topology>
    </subcellularLocation>
</comment>
<dbReference type="OrthoDB" id="9807274at2"/>
<keyword evidence="6 7" id="KW-0472">Membrane</keyword>
<gene>
    <name evidence="9" type="ORF">CYL18_11620</name>
</gene>
<dbReference type="Gene3D" id="1.20.1720.10">
    <property type="entry name" value="Multidrug resistance protein D"/>
    <property type="match status" value="1"/>
</dbReference>
<feature type="transmembrane region" description="Helical" evidence="7">
    <location>
        <begin position="343"/>
        <end position="365"/>
    </location>
</feature>
<evidence type="ECO:0000256" key="6">
    <source>
        <dbReference type="ARBA" id="ARBA00023136"/>
    </source>
</evidence>
<dbReference type="Pfam" id="PF07690">
    <property type="entry name" value="MFS_1"/>
    <property type="match status" value="1"/>
</dbReference>
<feature type="transmembrane region" description="Helical" evidence="7">
    <location>
        <begin position="185"/>
        <end position="203"/>
    </location>
</feature>
<dbReference type="PRINTS" id="PR01036">
    <property type="entry name" value="TCRTETB"/>
</dbReference>
<dbReference type="Gene3D" id="1.20.1250.20">
    <property type="entry name" value="MFS general substrate transporter like domains"/>
    <property type="match status" value="1"/>
</dbReference>
<keyword evidence="5 7" id="KW-1133">Transmembrane helix</keyword>
<evidence type="ECO:0000256" key="7">
    <source>
        <dbReference type="SAM" id="Phobius"/>
    </source>
</evidence>
<dbReference type="InterPro" id="IPR036259">
    <property type="entry name" value="MFS_trans_sf"/>
</dbReference>
<comment type="caution">
    <text evidence="9">The sequence shown here is derived from an EMBL/GenBank/DDBJ whole genome shotgun (WGS) entry which is preliminary data.</text>
</comment>
<dbReference type="AlphaFoldDB" id="A0A2S7MZ62"/>
<dbReference type="GO" id="GO:0022857">
    <property type="term" value="F:transmembrane transporter activity"/>
    <property type="evidence" value="ECO:0007669"/>
    <property type="project" value="InterPro"/>
</dbReference>
<dbReference type="PROSITE" id="PS50850">
    <property type="entry name" value="MFS"/>
    <property type="match status" value="1"/>
</dbReference>
<feature type="transmembrane region" description="Helical" evidence="7">
    <location>
        <begin position="88"/>
        <end position="110"/>
    </location>
</feature>
<keyword evidence="4 7" id="KW-0812">Transmembrane</keyword>
<dbReference type="FunFam" id="1.20.1720.10:FF:000004">
    <property type="entry name" value="EmrB/QacA family drug resistance transporter"/>
    <property type="match status" value="1"/>
</dbReference>
<evidence type="ECO:0000256" key="4">
    <source>
        <dbReference type="ARBA" id="ARBA00022692"/>
    </source>
</evidence>
<keyword evidence="2" id="KW-0813">Transport</keyword>
<feature type="transmembrane region" description="Helical" evidence="7">
    <location>
        <begin position="287"/>
        <end position="311"/>
    </location>
</feature>
<dbReference type="PANTHER" id="PTHR23501">
    <property type="entry name" value="MAJOR FACILITATOR SUPERFAMILY"/>
    <property type="match status" value="1"/>
</dbReference>
<proteinExistence type="predicted"/>
<organism evidence="9 10">
    <name type="scientific">Pradoshia eiseniae</name>
    <dbReference type="NCBI Taxonomy" id="2064768"/>
    <lineage>
        <taxon>Bacteria</taxon>
        <taxon>Bacillati</taxon>
        <taxon>Bacillota</taxon>
        <taxon>Bacilli</taxon>
        <taxon>Bacillales</taxon>
        <taxon>Bacillaceae</taxon>
        <taxon>Pradoshia</taxon>
    </lineage>
</organism>
<dbReference type="PANTHER" id="PTHR23501:SF191">
    <property type="entry name" value="VACUOLAR BASIC AMINO ACID TRANSPORTER 4"/>
    <property type="match status" value="1"/>
</dbReference>
<evidence type="ECO:0000313" key="10">
    <source>
        <dbReference type="Proteomes" id="UP000239663"/>
    </source>
</evidence>
<accession>A0A2S7MZ62</accession>
<feature type="transmembrane region" description="Helical" evidence="7">
    <location>
        <begin position="152"/>
        <end position="173"/>
    </location>
</feature>
<dbReference type="CDD" id="cd17502">
    <property type="entry name" value="MFS_Azr1_MDR_like"/>
    <property type="match status" value="1"/>
</dbReference>
<evidence type="ECO:0000313" key="9">
    <source>
        <dbReference type="EMBL" id="PQD95084.1"/>
    </source>
</evidence>
<evidence type="ECO:0000256" key="3">
    <source>
        <dbReference type="ARBA" id="ARBA00022475"/>
    </source>
</evidence>
<dbReference type="SUPFAM" id="SSF103473">
    <property type="entry name" value="MFS general substrate transporter"/>
    <property type="match status" value="1"/>
</dbReference>
<feature type="transmembrane region" description="Helical" evidence="7">
    <location>
        <begin position="122"/>
        <end position="146"/>
    </location>
</feature>
<evidence type="ECO:0000256" key="5">
    <source>
        <dbReference type="ARBA" id="ARBA00022989"/>
    </source>
</evidence>
<dbReference type="InterPro" id="IPR020846">
    <property type="entry name" value="MFS_dom"/>
</dbReference>
<feature type="transmembrane region" description="Helical" evidence="7">
    <location>
        <begin position="209"/>
        <end position="231"/>
    </location>
</feature>
<dbReference type="Proteomes" id="UP000239663">
    <property type="component" value="Unassembled WGS sequence"/>
</dbReference>
<feature type="transmembrane region" description="Helical" evidence="7">
    <location>
        <begin position="64"/>
        <end position="82"/>
    </location>
</feature>
<keyword evidence="3" id="KW-1003">Cell membrane</keyword>
<dbReference type="EMBL" id="PKOZ01000006">
    <property type="protein sequence ID" value="PQD95084.1"/>
    <property type="molecule type" value="Genomic_DNA"/>
</dbReference>
<feature type="transmembrane region" description="Helical" evidence="7">
    <location>
        <begin position="33"/>
        <end position="52"/>
    </location>
</feature>
<protein>
    <submittedName>
        <fullName evidence="9">MFS transporter</fullName>
    </submittedName>
</protein>
<dbReference type="InterPro" id="IPR011701">
    <property type="entry name" value="MFS"/>
</dbReference>
<keyword evidence="10" id="KW-1185">Reference proteome</keyword>
<feature type="transmembrane region" description="Helical" evidence="7">
    <location>
        <begin position="452"/>
        <end position="474"/>
    </location>
</feature>
<sequence length="484" mass="52627">MSIILATFMSAVEGTIVSTALPEIVGELGGFSLYSWVFSAYLLMNTVTVLIYGKLADLFGRKPVLLFGIIVFMIGSLFAGFAESMQSLILFRLIQGFGAGAVTPIAMTIVGDIYSREERAKVQGYLSSVWGISAILGPALGGFFVQFSTWSWIFWINIPLGLFAACGLIFFFHEEVNRKKHKIDYMGAALITGSITLAMYVFVEGGIRFNWVSLQSLMYICIIAILFYLFVKHETRFEEPVMPFSVWRIRPILIANLTSLLTGMILIGISSYLPAFVQGVMGLSPTIAGFTLTVMSIGWPIASTASGHLLLKIGYRNTCIIGGFFLVLGGSVFMLLPHFPNPLLAAFGSFLTGAGMGLTSTAFIVSIQSTVEWQDRGAATAANMFMRNLGNTVGAAILGGLLNNRLQAYFAGQELNGEKLDLNSVNELLSVEVRSSLAPDRLTELQNGLTNALGYVYTGVFILGLCALFLILLMPKKEVKNSHS</sequence>
<dbReference type="GO" id="GO:0005886">
    <property type="term" value="C:plasma membrane"/>
    <property type="evidence" value="ECO:0007669"/>
    <property type="project" value="UniProtKB-SubCell"/>
</dbReference>
<feature type="transmembrane region" description="Helical" evidence="7">
    <location>
        <begin position="252"/>
        <end position="275"/>
    </location>
</feature>
<reference evidence="9 10" key="1">
    <citation type="submission" date="2017-12" db="EMBL/GenBank/DDBJ databases">
        <title>Taxonomic description and draft genome of Pradoshia cofamensis Gen. nov., sp. nov., a thermotolerant bacillale isolated from anterior gut of earthworm Eisenia fetida.</title>
        <authorList>
            <person name="Saha T."/>
            <person name="Chakraborty R."/>
        </authorList>
    </citation>
    <scope>NUCLEOTIDE SEQUENCE [LARGE SCALE GENOMIC DNA]</scope>
    <source>
        <strain evidence="9 10">EAG3</strain>
    </source>
</reference>
<feature type="domain" description="Major facilitator superfamily (MFS) profile" evidence="8">
    <location>
        <begin position="1"/>
        <end position="478"/>
    </location>
</feature>
<evidence type="ECO:0000256" key="1">
    <source>
        <dbReference type="ARBA" id="ARBA00004651"/>
    </source>
</evidence>